<dbReference type="Pfam" id="PF22461">
    <property type="entry name" value="SLBB_2"/>
    <property type="match status" value="2"/>
</dbReference>
<proteinExistence type="inferred from homology"/>
<evidence type="ECO:0000256" key="9">
    <source>
        <dbReference type="ARBA" id="ARBA00023065"/>
    </source>
</evidence>
<evidence type="ECO:0000313" key="17">
    <source>
        <dbReference type="EMBL" id="HGG03379.1"/>
    </source>
</evidence>
<dbReference type="EMBL" id="DSPX01000233">
    <property type="protein sequence ID" value="HGG03379.1"/>
    <property type="molecule type" value="Genomic_DNA"/>
</dbReference>
<reference evidence="17" key="1">
    <citation type="journal article" date="2020" name="mSystems">
        <title>Genome- and Community-Level Interaction Insights into Carbon Utilization and Element Cycling Functions of Hydrothermarchaeota in Hydrothermal Sediment.</title>
        <authorList>
            <person name="Zhou Z."/>
            <person name="Liu Y."/>
            <person name="Xu W."/>
            <person name="Pan J."/>
            <person name="Luo Z.H."/>
            <person name="Li M."/>
        </authorList>
    </citation>
    <scope>NUCLEOTIDE SEQUENCE [LARGE SCALE GENOMIC DNA]</scope>
    <source>
        <strain evidence="17">SpSt-374</strain>
    </source>
</reference>
<evidence type="ECO:0000256" key="8">
    <source>
        <dbReference type="ARBA" id="ARBA00023047"/>
    </source>
</evidence>
<dbReference type="PROSITE" id="PS51272">
    <property type="entry name" value="SLH"/>
    <property type="match status" value="3"/>
</dbReference>
<evidence type="ECO:0000256" key="15">
    <source>
        <dbReference type="SAM" id="MobiDB-lite"/>
    </source>
</evidence>
<keyword evidence="10" id="KW-0626">Porin</keyword>
<dbReference type="InterPro" id="IPR049712">
    <property type="entry name" value="Poly_export"/>
</dbReference>
<dbReference type="InterPro" id="IPR054765">
    <property type="entry name" value="SLBB_dom"/>
</dbReference>
<organism evidence="17">
    <name type="scientific">Planktothricoides sp. SpSt-374</name>
    <dbReference type="NCBI Taxonomy" id="2282167"/>
    <lineage>
        <taxon>Bacteria</taxon>
        <taxon>Bacillati</taxon>
        <taxon>Cyanobacteriota</taxon>
        <taxon>Cyanophyceae</taxon>
        <taxon>Oscillatoriophycideae</taxon>
        <taxon>Oscillatoriales</taxon>
        <taxon>Oscillatoriaceae</taxon>
        <taxon>Planktothricoides</taxon>
    </lineage>
</organism>
<dbReference type="Pfam" id="PF02563">
    <property type="entry name" value="Poly_export"/>
    <property type="match status" value="1"/>
</dbReference>
<comment type="subcellular location">
    <subcellularLocation>
        <location evidence="1">Cell outer membrane</location>
        <topology evidence="1">Multi-pass membrane protein</topology>
    </subcellularLocation>
</comment>
<dbReference type="AlphaFoldDB" id="A0A7C3VKI8"/>
<feature type="region of interest" description="Disordered" evidence="15">
    <location>
        <begin position="264"/>
        <end position="285"/>
    </location>
</feature>
<evidence type="ECO:0000256" key="6">
    <source>
        <dbReference type="ARBA" id="ARBA00022692"/>
    </source>
</evidence>
<protein>
    <recommendedName>
        <fullName evidence="16">SLH domain-containing protein</fullName>
    </recommendedName>
</protein>
<dbReference type="GO" id="GO:0015159">
    <property type="term" value="F:polysaccharide transmembrane transporter activity"/>
    <property type="evidence" value="ECO:0007669"/>
    <property type="project" value="InterPro"/>
</dbReference>
<comment type="similarity">
    <text evidence="2">Belongs to the BexD/CtrA/VexA family.</text>
</comment>
<keyword evidence="8" id="KW-0625">Polysaccharide transport</keyword>
<feature type="domain" description="SLH" evidence="16">
    <location>
        <begin position="132"/>
        <end position="195"/>
    </location>
</feature>
<keyword evidence="9" id="KW-0406">Ion transport</keyword>
<keyword evidence="4" id="KW-1134">Transmembrane beta strand</keyword>
<keyword evidence="14" id="KW-0449">Lipoprotein</keyword>
<evidence type="ECO:0000256" key="11">
    <source>
        <dbReference type="ARBA" id="ARBA00023136"/>
    </source>
</evidence>
<evidence type="ECO:0000256" key="1">
    <source>
        <dbReference type="ARBA" id="ARBA00004571"/>
    </source>
</evidence>
<evidence type="ECO:0000256" key="13">
    <source>
        <dbReference type="ARBA" id="ARBA00023237"/>
    </source>
</evidence>
<evidence type="ECO:0000256" key="4">
    <source>
        <dbReference type="ARBA" id="ARBA00022452"/>
    </source>
</evidence>
<dbReference type="Pfam" id="PF00395">
    <property type="entry name" value="SLH"/>
    <property type="match status" value="2"/>
</dbReference>
<dbReference type="PANTHER" id="PTHR33619">
    <property type="entry name" value="POLYSACCHARIDE EXPORT PROTEIN GFCE-RELATED"/>
    <property type="match status" value="1"/>
</dbReference>
<evidence type="ECO:0000256" key="10">
    <source>
        <dbReference type="ARBA" id="ARBA00023114"/>
    </source>
</evidence>
<name>A0A7C3VKI8_9CYAN</name>
<dbReference type="PANTHER" id="PTHR33619:SF3">
    <property type="entry name" value="POLYSACCHARIDE EXPORT PROTEIN GFCE-RELATED"/>
    <property type="match status" value="1"/>
</dbReference>
<dbReference type="GO" id="GO:0046930">
    <property type="term" value="C:pore complex"/>
    <property type="evidence" value="ECO:0007669"/>
    <property type="project" value="UniProtKB-KW"/>
</dbReference>
<keyword evidence="13" id="KW-0998">Cell outer membrane</keyword>
<dbReference type="InterPro" id="IPR003715">
    <property type="entry name" value="Poly_export_N"/>
</dbReference>
<keyword evidence="5" id="KW-0762">Sugar transport</keyword>
<dbReference type="InterPro" id="IPR001119">
    <property type="entry name" value="SLH_dom"/>
</dbReference>
<evidence type="ECO:0000259" key="16">
    <source>
        <dbReference type="PROSITE" id="PS51272"/>
    </source>
</evidence>
<evidence type="ECO:0000256" key="14">
    <source>
        <dbReference type="ARBA" id="ARBA00023288"/>
    </source>
</evidence>
<dbReference type="Gene3D" id="3.10.560.10">
    <property type="entry name" value="Outer membrane lipoprotein wza domain like"/>
    <property type="match status" value="5"/>
</dbReference>
<keyword evidence="7" id="KW-0732">Signal</keyword>
<evidence type="ECO:0000256" key="7">
    <source>
        <dbReference type="ARBA" id="ARBA00022729"/>
    </source>
</evidence>
<keyword evidence="3" id="KW-0813">Transport</keyword>
<dbReference type="InterPro" id="IPR019554">
    <property type="entry name" value="Soluble_ligand-bd"/>
</dbReference>
<keyword evidence="6" id="KW-0812">Transmembrane</keyword>
<dbReference type="GO" id="GO:0006811">
    <property type="term" value="P:monoatomic ion transport"/>
    <property type="evidence" value="ECO:0007669"/>
    <property type="project" value="UniProtKB-KW"/>
</dbReference>
<dbReference type="Pfam" id="PF10531">
    <property type="entry name" value="SLBB"/>
    <property type="match status" value="3"/>
</dbReference>
<dbReference type="GO" id="GO:0015288">
    <property type="term" value="F:porin activity"/>
    <property type="evidence" value="ECO:0007669"/>
    <property type="project" value="UniProtKB-KW"/>
</dbReference>
<accession>A0A7C3VKI8</accession>
<feature type="domain" description="SLH" evidence="16">
    <location>
        <begin position="68"/>
        <end position="131"/>
    </location>
</feature>
<comment type="caution">
    <text evidence="17">The sequence shown here is derived from an EMBL/GenBank/DDBJ whole genome shotgun (WGS) entry which is preliminary data.</text>
</comment>
<feature type="domain" description="SLH" evidence="16">
    <location>
        <begin position="198"/>
        <end position="262"/>
    </location>
</feature>
<sequence>MNTHTLRVSSVALLTLLLVGATPRGCLLAASADSLTVGAINESAVHPLIPGEGMLLAQNPAPLPQRVANATRLSDIQAHWAVDFIAALVERDIMRGFPDGTFRPDARVNRAEFAAVIERAFASRLSQTGRRTVPEFSDLPANHWAYGAVKTAYALGFLGSYADNTFRPDQQITRVQVIVSLVKGLNLQASNSTPQTLAAAFDDAGTIPDYARESIIAALENRLLFSDPNIRQLYPNQIATRADLAALVYRSLAISGLLPDRPAVARVPSPPPPPPTATASPRPAMTEPRVAFTGNFTSVEDVFDGYTLGGGDRVRIDYLSAPEYNNETLVLGDGTLNLPLIGKIAVRGMTPEQAASAITAKYGYYIREPLVTLTLVQPRPVRVAISGEINRPGSYSVSLRESGQFPSVSQIIEQAGGITQTANLREVLVRRPRESGAPQIISLNLMSIVSGAAINQDLPLRDGDSIFIPTSAYADPEEATQIATSSLAGATPQSLTIAVIGEVVRPGTHTVTTENGGANPGAKAFPTITKALQIAGGITQSADLRRVEIRRPTRSGSITVIPIDLAQLLAAGDLRQDAILQQGDTIVIPTNPNPSQADTALIASASFAAATPQSLKIAVVGEVARPGTHTVTPEGTGADGVISFPTVTQALQVAGGITQAADLRGVFIRRPNRSGGEQLIAVDLWQLLQGGDLRQDAILQQGDTIVIPTNPNPNPAASALIASASFAADAATPLNIAVVGEVIRPGTYTVAGQTGAGSEEGTGGFPTVTKALQVAGGITPSADIRSIQVRRFTKNGSEQMIAVNLWELLQSGDLRQDIILQQGDTIVIPTADTLTAAEATELAAVTFSPNQIRVNVVGEVFKPGEVQVPPNSPLTQALLAAGGFTNRSSKGEVELIRLNPNGTVSRRQIEVDFSGGINEATNPILLNNDAIVVDRSGFTKFTDSVGKVTQPVGGLLGIFNIFRILGF</sequence>
<evidence type="ECO:0000256" key="12">
    <source>
        <dbReference type="ARBA" id="ARBA00023139"/>
    </source>
</evidence>
<dbReference type="Gene3D" id="3.30.1950.10">
    <property type="entry name" value="wza like domain"/>
    <property type="match status" value="1"/>
</dbReference>
<evidence type="ECO:0000256" key="5">
    <source>
        <dbReference type="ARBA" id="ARBA00022597"/>
    </source>
</evidence>
<evidence type="ECO:0000256" key="3">
    <source>
        <dbReference type="ARBA" id="ARBA00022448"/>
    </source>
</evidence>
<evidence type="ECO:0000256" key="2">
    <source>
        <dbReference type="ARBA" id="ARBA00009450"/>
    </source>
</evidence>
<keyword evidence="12" id="KW-0564">Palmitate</keyword>
<gene>
    <name evidence="17" type="ORF">ENR15_22760</name>
</gene>
<keyword evidence="11" id="KW-0472">Membrane</keyword>
<dbReference type="GO" id="GO:0009279">
    <property type="term" value="C:cell outer membrane"/>
    <property type="evidence" value="ECO:0007669"/>
    <property type="project" value="UniProtKB-SubCell"/>
</dbReference>